<evidence type="ECO:0000313" key="1">
    <source>
        <dbReference type="EMBL" id="KAL3107030.1"/>
    </source>
</evidence>
<comment type="caution">
    <text evidence="1">The sequence shown here is derived from an EMBL/GenBank/DDBJ whole genome shotgun (WGS) entry which is preliminary data.</text>
</comment>
<accession>A0ABD2KVQ9</accession>
<keyword evidence="2" id="KW-1185">Reference proteome</keyword>
<organism evidence="1 2">
    <name type="scientific">Heterodera trifolii</name>
    <dbReference type="NCBI Taxonomy" id="157864"/>
    <lineage>
        <taxon>Eukaryota</taxon>
        <taxon>Metazoa</taxon>
        <taxon>Ecdysozoa</taxon>
        <taxon>Nematoda</taxon>
        <taxon>Chromadorea</taxon>
        <taxon>Rhabditida</taxon>
        <taxon>Tylenchina</taxon>
        <taxon>Tylenchomorpha</taxon>
        <taxon>Tylenchoidea</taxon>
        <taxon>Heteroderidae</taxon>
        <taxon>Heteroderinae</taxon>
        <taxon>Heterodera</taxon>
    </lineage>
</organism>
<protein>
    <submittedName>
        <fullName evidence="1">Uncharacterized protein</fullName>
    </submittedName>
</protein>
<dbReference type="Proteomes" id="UP001620626">
    <property type="component" value="Unassembled WGS sequence"/>
</dbReference>
<sequence length="93" mass="11112">MTMNFYQNFQNRHLTNSELIDQSLMQILDIATPQSNFNDPLYKRFRIVYSRDFLIRCASSPYALLPPKDIRKIVTEMGDIVAHFPRRRPCIRY</sequence>
<reference evidence="1 2" key="1">
    <citation type="submission" date="2024-10" db="EMBL/GenBank/DDBJ databases">
        <authorList>
            <person name="Kim D."/>
        </authorList>
    </citation>
    <scope>NUCLEOTIDE SEQUENCE [LARGE SCALE GENOMIC DNA]</scope>
    <source>
        <strain evidence="1">BH-2024</strain>
    </source>
</reference>
<proteinExistence type="predicted"/>
<dbReference type="AlphaFoldDB" id="A0ABD2KVQ9"/>
<gene>
    <name evidence="1" type="ORF">niasHT_019426</name>
</gene>
<evidence type="ECO:0000313" key="2">
    <source>
        <dbReference type="Proteomes" id="UP001620626"/>
    </source>
</evidence>
<dbReference type="EMBL" id="JBICBT010000626">
    <property type="protein sequence ID" value="KAL3107030.1"/>
    <property type="molecule type" value="Genomic_DNA"/>
</dbReference>
<name>A0ABD2KVQ9_9BILA</name>